<dbReference type="InterPro" id="IPR029058">
    <property type="entry name" value="AB_hydrolase_fold"/>
</dbReference>
<dbReference type="Proteomes" id="UP001066276">
    <property type="component" value="Chromosome 4_2"/>
</dbReference>
<proteinExistence type="predicted"/>
<reference evidence="2" key="1">
    <citation type="journal article" date="2022" name="bioRxiv">
        <title>Sequencing and chromosome-scale assembly of the giantPleurodeles waltlgenome.</title>
        <authorList>
            <person name="Brown T."/>
            <person name="Elewa A."/>
            <person name="Iarovenko S."/>
            <person name="Subramanian E."/>
            <person name="Araus A.J."/>
            <person name="Petzold A."/>
            <person name="Susuki M."/>
            <person name="Suzuki K.-i.T."/>
            <person name="Hayashi T."/>
            <person name="Toyoda A."/>
            <person name="Oliveira C."/>
            <person name="Osipova E."/>
            <person name="Leigh N.D."/>
            <person name="Simon A."/>
            <person name="Yun M.H."/>
        </authorList>
    </citation>
    <scope>NUCLEOTIDE SEQUENCE</scope>
    <source>
        <strain evidence="2">20211129_DDA</strain>
        <tissue evidence="2">Liver</tissue>
    </source>
</reference>
<accession>A0AAV7SP66</accession>
<evidence type="ECO:0000313" key="2">
    <source>
        <dbReference type="EMBL" id="KAJ1165806.1"/>
    </source>
</evidence>
<dbReference type="EMBL" id="JANPWB010000008">
    <property type="protein sequence ID" value="KAJ1165806.1"/>
    <property type="molecule type" value="Genomic_DNA"/>
</dbReference>
<keyword evidence="3" id="KW-1185">Reference proteome</keyword>
<protein>
    <submittedName>
        <fullName evidence="2">Uncharacterized protein</fullName>
    </submittedName>
</protein>
<dbReference type="Gene3D" id="3.40.50.1820">
    <property type="entry name" value="alpha/beta hydrolase"/>
    <property type="match status" value="1"/>
</dbReference>
<organism evidence="2 3">
    <name type="scientific">Pleurodeles waltl</name>
    <name type="common">Iberian ribbed newt</name>
    <dbReference type="NCBI Taxonomy" id="8319"/>
    <lineage>
        <taxon>Eukaryota</taxon>
        <taxon>Metazoa</taxon>
        <taxon>Chordata</taxon>
        <taxon>Craniata</taxon>
        <taxon>Vertebrata</taxon>
        <taxon>Euteleostomi</taxon>
        <taxon>Amphibia</taxon>
        <taxon>Batrachia</taxon>
        <taxon>Caudata</taxon>
        <taxon>Salamandroidea</taxon>
        <taxon>Salamandridae</taxon>
        <taxon>Pleurodelinae</taxon>
        <taxon>Pleurodeles</taxon>
    </lineage>
</organism>
<evidence type="ECO:0000313" key="3">
    <source>
        <dbReference type="Proteomes" id="UP001066276"/>
    </source>
</evidence>
<comment type="caution">
    <text evidence="2">The sequence shown here is derived from an EMBL/GenBank/DDBJ whole genome shotgun (WGS) entry which is preliminary data.</text>
</comment>
<gene>
    <name evidence="2" type="ORF">NDU88_006223</name>
</gene>
<keyword evidence="1" id="KW-0732">Signal</keyword>
<dbReference type="PANTHER" id="PTHR42972:SF8">
    <property type="entry name" value="POLYHYDROXYBUTYRATE DEPOLYMERASE"/>
    <property type="match status" value="1"/>
</dbReference>
<dbReference type="AlphaFoldDB" id="A0AAV7SP66"/>
<feature type="signal peptide" evidence="1">
    <location>
        <begin position="1"/>
        <end position="23"/>
    </location>
</feature>
<name>A0AAV7SP66_PLEWA</name>
<dbReference type="PANTHER" id="PTHR42972">
    <property type="entry name" value="TOL-PAL SYSTEM PROTEIN TOLB"/>
    <property type="match status" value="1"/>
</dbReference>
<feature type="chain" id="PRO_5043933497" evidence="1">
    <location>
        <begin position="24"/>
        <end position="265"/>
    </location>
</feature>
<sequence length="265" mass="28682">MPSENAKMKQLLLILFFGGYSHAQSRLGTYNIDPVAVSVSGLSSGAAFATQFQVAHSKEITGVGLLAGVPYYCAKGNMMTALTTCMTSPQSINLGDLHTYTQKCVSSRTVDPVSSMASTRVFIFSGSKDTVVVPGVVKKMEEYYRSYVTAPGAIATVYNIPAQHGFPTDRHGGACCSTNSDYINNCNYNAAYELLNHIYGGLQKPSTSHVTEGKLILFDQTEYFKLAPAATYGMDTAGYVYVPQSCQNGARCRLHIAFHGCLQQR</sequence>
<dbReference type="SUPFAM" id="SSF53474">
    <property type="entry name" value="alpha/beta-Hydrolases"/>
    <property type="match status" value="1"/>
</dbReference>
<evidence type="ECO:0000256" key="1">
    <source>
        <dbReference type="SAM" id="SignalP"/>
    </source>
</evidence>